<keyword evidence="1" id="KW-0999">Mitochondrion inner membrane</keyword>
<evidence type="ECO:0000313" key="4">
    <source>
        <dbReference type="Proteomes" id="UP001172684"/>
    </source>
</evidence>
<feature type="region of interest" description="Disordered" evidence="2">
    <location>
        <begin position="45"/>
        <end position="85"/>
    </location>
</feature>
<dbReference type="PANTHER" id="PTHR28268">
    <property type="entry name" value="MICOS SUBUNIT MIC26"/>
    <property type="match status" value="1"/>
</dbReference>
<keyword evidence="4" id="KW-1185">Reference proteome</keyword>
<dbReference type="InterPro" id="IPR019166">
    <property type="entry name" value="MIC26/MIC27"/>
</dbReference>
<comment type="subunit">
    <text evidence="1">Component of the mitochondrial contact site and cristae organizing system (MICOS) complex.</text>
</comment>
<evidence type="ECO:0000256" key="1">
    <source>
        <dbReference type="RuleBase" id="RU363021"/>
    </source>
</evidence>
<comment type="subcellular location">
    <subcellularLocation>
        <location evidence="1">Mitochondrion inner membrane</location>
    </subcellularLocation>
</comment>
<organism evidence="3 4">
    <name type="scientific">Coniosporium apollinis</name>
    <dbReference type="NCBI Taxonomy" id="61459"/>
    <lineage>
        <taxon>Eukaryota</taxon>
        <taxon>Fungi</taxon>
        <taxon>Dikarya</taxon>
        <taxon>Ascomycota</taxon>
        <taxon>Pezizomycotina</taxon>
        <taxon>Dothideomycetes</taxon>
        <taxon>Dothideomycetes incertae sedis</taxon>
        <taxon>Coniosporium</taxon>
    </lineage>
</organism>
<dbReference type="Proteomes" id="UP001172684">
    <property type="component" value="Unassembled WGS sequence"/>
</dbReference>
<evidence type="ECO:0000313" key="3">
    <source>
        <dbReference type="EMBL" id="KAJ9656966.1"/>
    </source>
</evidence>
<reference evidence="3" key="1">
    <citation type="submission" date="2022-10" db="EMBL/GenBank/DDBJ databases">
        <title>Culturing micro-colonial fungi from biological soil crusts in the Mojave desert and describing Neophaeococcomyces mojavensis, and introducing the new genera and species Taxawa tesnikishii.</title>
        <authorList>
            <person name="Kurbessoian T."/>
            <person name="Stajich J.E."/>
        </authorList>
    </citation>
    <scope>NUCLEOTIDE SEQUENCE</scope>
    <source>
        <strain evidence="3">TK_1</strain>
    </source>
</reference>
<feature type="compositionally biased region" description="Polar residues" evidence="2">
    <location>
        <begin position="54"/>
        <end position="83"/>
    </location>
</feature>
<proteinExistence type="predicted"/>
<protein>
    <recommendedName>
        <fullName evidence="1">MICOS complex subunit</fullName>
    </recommendedName>
</protein>
<accession>A0ABQ9NGF7</accession>
<sequence length="251" mass="27239">MAFRPMLRHRAAFSPVAAALTAGAILHPKRLAYAEEADVADVLSRKPIYDDSPPNLTLPSSPDGSGTLPSSPSTKHNPSSPSPTDRLAAQIRRMRLALQRQAVRAEDATNAFMTRTLQLEHSFTSTIASLAPPKESNEKVVPGLLYVLVASMAGSIATRNRNIFLRAAVPVAVGIGTAYTVLPLTTRNVGDLVWQYERRFPVVAENHIRVKERVGRFVETGIAHSQMGAAMLQDKVGGVRAAVEEWVKKGR</sequence>
<dbReference type="PANTHER" id="PTHR28268:SF1">
    <property type="entry name" value="MICOS SUBUNIT MIC26"/>
    <property type="match status" value="1"/>
</dbReference>
<gene>
    <name evidence="3" type="ORF">H2201_008328</name>
</gene>
<comment type="function">
    <text evidence="1">Component of the MICOS complex, a large protein complex of the mitochondrial inner membrane that plays crucial roles in the maintenance of crista junctions, inner membrane architecture, and formation of contact sites to the outer membrane.</text>
</comment>
<keyword evidence="1" id="KW-0496">Mitochondrion</keyword>
<dbReference type="Pfam" id="PF09769">
    <property type="entry name" value="ApoO"/>
    <property type="match status" value="1"/>
</dbReference>
<comment type="caution">
    <text evidence="3">The sequence shown here is derived from an EMBL/GenBank/DDBJ whole genome shotgun (WGS) entry which is preliminary data.</text>
</comment>
<name>A0ABQ9NGF7_9PEZI</name>
<evidence type="ECO:0000256" key="2">
    <source>
        <dbReference type="SAM" id="MobiDB-lite"/>
    </source>
</evidence>
<dbReference type="InterPro" id="IPR033181">
    <property type="entry name" value="Mic26_fungi"/>
</dbReference>
<dbReference type="EMBL" id="JAPDRL010000111">
    <property type="protein sequence ID" value="KAJ9656966.1"/>
    <property type="molecule type" value="Genomic_DNA"/>
</dbReference>
<keyword evidence="1" id="KW-0472">Membrane</keyword>